<feature type="transmembrane region" description="Helical" evidence="1">
    <location>
        <begin position="7"/>
        <end position="28"/>
    </location>
</feature>
<dbReference type="RefSeq" id="WP_354699294.1">
    <property type="nucleotide sequence ID" value="NZ_CP114014.1"/>
</dbReference>
<keyword evidence="1" id="KW-1133">Transmembrane helix</keyword>
<reference evidence="2" key="1">
    <citation type="submission" date="2022-12" db="EMBL/GenBank/DDBJ databases">
        <title>Paraconexibacter alkalitolerans sp. nov. and Baekduia alba sp. nov., isolated from soil and emended description of the genera Paraconexibacter (Chun et al., 2020) and Baekduia (An et al., 2020).</title>
        <authorList>
            <person name="Vieira S."/>
            <person name="Huber K.J."/>
            <person name="Geppert A."/>
            <person name="Wolf J."/>
            <person name="Neumann-Schaal M."/>
            <person name="Muesken M."/>
            <person name="Overmann J."/>
        </authorList>
    </citation>
    <scope>NUCLEOTIDE SEQUENCE</scope>
    <source>
        <strain evidence="2">AEG42_29</strain>
    </source>
</reference>
<proteinExistence type="predicted"/>
<keyword evidence="1" id="KW-0812">Transmembrane</keyword>
<organism evidence="2">
    <name type="scientific">Paraconexibacter sp. AEG42_29</name>
    <dbReference type="NCBI Taxonomy" id="2997339"/>
    <lineage>
        <taxon>Bacteria</taxon>
        <taxon>Bacillati</taxon>
        <taxon>Actinomycetota</taxon>
        <taxon>Thermoleophilia</taxon>
        <taxon>Solirubrobacterales</taxon>
        <taxon>Paraconexibacteraceae</taxon>
        <taxon>Paraconexibacter</taxon>
    </lineage>
</organism>
<evidence type="ECO:0000256" key="1">
    <source>
        <dbReference type="SAM" id="Phobius"/>
    </source>
</evidence>
<evidence type="ECO:0008006" key="3">
    <source>
        <dbReference type="Google" id="ProtNLM"/>
    </source>
</evidence>
<name>A0AAU7B2F5_9ACTN</name>
<sequence>MLALAQLVRTVVGVIVALIVVAILLRVFEANRTNSVVEFVHDFAHLFVGPFDSIFSIDNRKTQMAVNWGLAAVLWSIVGGFVASALARAGLAAGGTPRDGRV</sequence>
<dbReference type="KEGG" id="parq:DSM112329_05005"/>
<keyword evidence="1" id="KW-0472">Membrane</keyword>
<gene>
    <name evidence="2" type="ORF">DSM112329_05005</name>
</gene>
<dbReference type="AlphaFoldDB" id="A0AAU7B2F5"/>
<accession>A0AAU7B2F5</accession>
<feature type="transmembrane region" description="Helical" evidence="1">
    <location>
        <begin position="68"/>
        <end position="91"/>
    </location>
</feature>
<dbReference type="EMBL" id="CP114014">
    <property type="protein sequence ID" value="XAY08109.1"/>
    <property type="molecule type" value="Genomic_DNA"/>
</dbReference>
<evidence type="ECO:0000313" key="2">
    <source>
        <dbReference type="EMBL" id="XAY08109.1"/>
    </source>
</evidence>
<protein>
    <recommendedName>
        <fullName evidence="3">YggT family protein</fullName>
    </recommendedName>
</protein>